<protein>
    <submittedName>
        <fullName evidence="5">HSP20 family molecular chaperone IbpA</fullName>
    </submittedName>
    <submittedName>
        <fullName evidence="4">Heat-shock protein Hsp20</fullName>
    </submittedName>
</protein>
<dbReference type="SUPFAM" id="SSF49764">
    <property type="entry name" value="HSP20-like chaperones"/>
    <property type="match status" value="1"/>
</dbReference>
<feature type="domain" description="SHSP" evidence="3">
    <location>
        <begin position="23"/>
        <end position="131"/>
    </location>
</feature>
<evidence type="ECO:0000256" key="2">
    <source>
        <dbReference type="RuleBase" id="RU003616"/>
    </source>
</evidence>
<proteinExistence type="inferred from homology"/>
<accession>A0A830FZU7</accession>
<reference evidence="4" key="1">
    <citation type="journal article" date="2014" name="Int. J. Syst. Evol. Microbiol.">
        <title>Complete genome sequence of Corynebacterium casei LMG S-19264T (=DSM 44701T), isolated from a smear-ripened cheese.</title>
        <authorList>
            <consortium name="US DOE Joint Genome Institute (JGI-PGF)"/>
            <person name="Walter F."/>
            <person name="Albersmeier A."/>
            <person name="Kalinowski J."/>
            <person name="Ruckert C."/>
        </authorList>
    </citation>
    <scope>NUCLEOTIDE SEQUENCE</scope>
    <source>
        <strain evidence="4">JCM 16108</strain>
    </source>
</reference>
<evidence type="ECO:0000313" key="5">
    <source>
        <dbReference type="EMBL" id="MBP1955185.1"/>
    </source>
</evidence>
<dbReference type="CDD" id="cd06464">
    <property type="entry name" value="ACD_sHsps-like"/>
    <property type="match status" value="1"/>
</dbReference>
<dbReference type="Proteomes" id="UP000614609">
    <property type="component" value="Unassembled WGS sequence"/>
</dbReference>
<evidence type="ECO:0000256" key="1">
    <source>
        <dbReference type="PROSITE-ProRule" id="PRU00285"/>
    </source>
</evidence>
<dbReference type="RefSeq" id="WP_229732347.1">
    <property type="nucleotide sequence ID" value="NZ_BMOO01000004.1"/>
</dbReference>
<dbReference type="Proteomes" id="UP000765891">
    <property type="component" value="Unassembled WGS sequence"/>
</dbReference>
<comment type="caution">
    <text evidence="4">The sequence shown here is derived from an EMBL/GenBank/DDBJ whole genome shotgun (WGS) entry which is preliminary data.</text>
</comment>
<organism evidence="4 6">
    <name type="scientific">Halarchaeum rubridurum</name>
    <dbReference type="NCBI Taxonomy" id="489911"/>
    <lineage>
        <taxon>Archaea</taxon>
        <taxon>Methanobacteriati</taxon>
        <taxon>Methanobacteriota</taxon>
        <taxon>Stenosarchaea group</taxon>
        <taxon>Halobacteria</taxon>
        <taxon>Halobacteriales</taxon>
        <taxon>Halobacteriaceae</taxon>
    </lineage>
</organism>
<dbReference type="InterPro" id="IPR002068">
    <property type="entry name" value="A-crystallin/Hsp20_dom"/>
</dbReference>
<comment type="similarity">
    <text evidence="1 2">Belongs to the small heat shock protein (HSP20) family.</text>
</comment>
<reference evidence="4" key="2">
    <citation type="submission" date="2020-09" db="EMBL/GenBank/DDBJ databases">
        <authorList>
            <person name="Sun Q."/>
            <person name="Ohkuma M."/>
        </authorList>
    </citation>
    <scope>NUCLEOTIDE SEQUENCE</scope>
    <source>
        <strain evidence="4">JCM 16108</strain>
    </source>
</reference>
<dbReference type="PROSITE" id="PS01031">
    <property type="entry name" value="SHSP"/>
    <property type="match status" value="1"/>
</dbReference>
<dbReference type="EMBL" id="JAGGKO010000003">
    <property type="protein sequence ID" value="MBP1955185.1"/>
    <property type="molecule type" value="Genomic_DNA"/>
</dbReference>
<keyword evidence="6" id="KW-1185">Reference proteome</keyword>
<gene>
    <name evidence="4" type="ORF">GCM10009017_18100</name>
    <name evidence="5" type="ORF">J2752_002097</name>
</gene>
<evidence type="ECO:0000313" key="6">
    <source>
        <dbReference type="Proteomes" id="UP000614609"/>
    </source>
</evidence>
<dbReference type="EMBL" id="BMOO01000004">
    <property type="protein sequence ID" value="GGM68269.1"/>
    <property type="molecule type" value="Genomic_DNA"/>
</dbReference>
<dbReference type="InterPro" id="IPR008978">
    <property type="entry name" value="HSP20-like_chaperone"/>
</dbReference>
<name>A0A830FZU7_9EURY</name>
<sequence length="131" mass="14243">MSDLVTYGEAASRAVLKRVGRAMSRVQERTPLAVDVLESDDEYLLVFDAPGVETRDVEVTAEDGGVTVHIDRYREYRDGFRTLLAGRGLALDGHADLPADAAVSDPDTRAELRDDGTLHVYVPKGDAVAIE</sequence>
<reference evidence="5" key="3">
    <citation type="submission" date="2021-03" db="EMBL/GenBank/DDBJ databases">
        <title>Genomic Encyclopedia of Type Strains, Phase IV (KMG-IV): sequencing the most valuable type-strain genomes for metagenomic binning, comparative biology and taxonomic classification.</title>
        <authorList>
            <person name="Goeker M."/>
        </authorList>
    </citation>
    <scope>NUCLEOTIDE SEQUENCE</scope>
    <source>
        <strain evidence="5">DSM 22443</strain>
    </source>
</reference>
<evidence type="ECO:0000259" key="3">
    <source>
        <dbReference type="PROSITE" id="PS01031"/>
    </source>
</evidence>
<dbReference type="AlphaFoldDB" id="A0A830FZU7"/>
<dbReference type="Pfam" id="PF00011">
    <property type="entry name" value="HSP20"/>
    <property type="match status" value="1"/>
</dbReference>
<evidence type="ECO:0000313" key="4">
    <source>
        <dbReference type="EMBL" id="GGM68269.1"/>
    </source>
</evidence>
<dbReference type="Gene3D" id="2.60.40.790">
    <property type="match status" value="1"/>
</dbReference>